<evidence type="ECO:0000256" key="4">
    <source>
        <dbReference type="ARBA" id="ARBA00023002"/>
    </source>
</evidence>
<feature type="transmembrane region" description="Helical" evidence="7">
    <location>
        <begin position="45"/>
        <end position="69"/>
    </location>
</feature>
<keyword evidence="5" id="KW-0443">Lipid metabolism</keyword>
<evidence type="ECO:0000259" key="8">
    <source>
        <dbReference type="Pfam" id="PF04116"/>
    </source>
</evidence>
<dbReference type="InterPro" id="IPR006694">
    <property type="entry name" value="Fatty_acid_hydroxylase"/>
</dbReference>
<feature type="transmembrane region" description="Helical" evidence="7">
    <location>
        <begin position="152"/>
        <end position="176"/>
    </location>
</feature>
<dbReference type="Pfam" id="PF04116">
    <property type="entry name" value="FA_hydroxylase"/>
    <property type="match status" value="1"/>
</dbReference>
<dbReference type="Proteomes" id="UP001168528">
    <property type="component" value="Unassembled WGS sequence"/>
</dbReference>
<organism evidence="9 10">
    <name type="scientific">Rhodocytophaga aerolata</name>
    <dbReference type="NCBI Taxonomy" id="455078"/>
    <lineage>
        <taxon>Bacteria</taxon>
        <taxon>Pseudomonadati</taxon>
        <taxon>Bacteroidota</taxon>
        <taxon>Cytophagia</taxon>
        <taxon>Cytophagales</taxon>
        <taxon>Rhodocytophagaceae</taxon>
        <taxon>Rhodocytophaga</taxon>
    </lineage>
</organism>
<dbReference type="PANTHER" id="PTHR21624:SF1">
    <property type="entry name" value="ALKYLGLYCEROL MONOOXYGENASE"/>
    <property type="match status" value="1"/>
</dbReference>
<dbReference type="EMBL" id="JAUKPO010000002">
    <property type="protein sequence ID" value="MDO1445723.1"/>
    <property type="molecule type" value="Genomic_DNA"/>
</dbReference>
<evidence type="ECO:0000256" key="3">
    <source>
        <dbReference type="ARBA" id="ARBA00022989"/>
    </source>
</evidence>
<proteinExistence type="predicted"/>
<reference evidence="9" key="1">
    <citation type="submission" date="2023-07" db="EMBL/GenBank/DDBJ databases">
        <title>The genome sequence of Rhodocytophaga aerolata KACC 12507.</title>
        <authorList>
            <person name="Zhang X."/>
        </authorList>
    </citation>
    <scope>NUCLEOTIDE SEQUENCE</scope>
    <source>
        <strain evidence="9">KACC 12507</strain>
    </source>
</reference>
<evidence type="ECO:0000256" key="6">
    <source>
        <dbReference type="ARBA" id="ARBA00023136"/>
    </source>
</evidence>
<dbReference type="PANTHER" id="PTHR21624">
    <property type="entry name" value="STEROL DESATURASE-RELATED PROTEIN"/>
    <property type="match status" value="1"/>
</dbReference>
<keyword evidence="4" id="KW-0560">Oxidoreductase</keyword>
<accession>A0ABT8R3E7</accession>
<comment type="caution">
    <text evidence="9">The sequence shown here is derived from an EMBL/GenBank/DDBJ whole genome shotgun (WGS) entry which is preliminary data.</text>
</comment>
<feature type="transmembrane region" description="Helical" evidence="7">
    <location>
        <begin position="6"/>
        <end position="24"/>
    </location>
</feature>
<keyword evidence="10" id="KW-1185">Reference proteome</keyword>
<evidence type="ECO:0000256" key="7">
    <source>
        <dbReference type="SAM" id="Phobius"/>
    </source>
</evidence>
<dbReference type="RefSeq" id="WP_302036523.1">
    <property type="nucleotide sequence ID" value="NZ_JAUKPO010000002.1"/>
</dbReference>
<name>A0ABT8R3E7_9BACT</name>
<protein>
    <submittedName>
        <fullName evidence="9">Sterol desaturase family protein</fullName>
    </submittedName>
</protein>
<evidence type="ECO:0000313" key="9">
    <source>
        <dbReference type="EMBL" id="MDO1445723.1"/>
    </source>
</evidence>
<keyword evidence="2 7" id="KW-0812">Transmembrane</keyword>
<feature type="domain" description="Fatty acid hydroxylase" evidence="8">
    <location>
        <begin position="96"/>
        <end position="229"/>
    </location>
</feature>
<sequence length="333" mass="38615">MDITNPLVYGVPCFVAFILLELVYSKTHDDDRLYEWKDLAVSSAMGLGAVIITPLIKVISSAFIFNVVYEAFNPLVNGVRTNIMGYESFGWAWYTWLICQFLDDFTYYWFHRLNHTVRILWAAHIVHHSSNNFNLGTGLRNGWFTLMYKPLFYMWLPAIGFHPSMVIICLAIESLWQFQLHTKYVPKMGFIEKFMNTHTMHQVHHAQNLEYLDKNHGGFLNMFDKLFGTWVELDEKIDIKFGVVHAPNSYNPVVVLTHEFKDIWLDVKKSKNLYQAFMYVFGPPGWSPDGSTLTVRQMQRAMIAERKAQHAKSGKIQLQTAVKDKKEAVASNK</sequence>
<evidence type="ECO:0000313" key="10">
    <source>
        <dbReference type="Proteomes" id="UP001168528"/>
    </source>
</evidence>
<keyword evidence="6 7" id="KW-0472">Membrane</keyword>
<feature type="transmembrane region" description="Helical" evidence="7">
    <location>
        <begin position="89"/>
        <end position="110"/>
    </location>
</feature>
<evidence type="ECO:0000256" key="1">
    <source>
        <dbReference type="ARBA" id="ARBA00004127"/>
    </source>
</evidence>
<gene>
    <name evidence="9" type="ORF">Q0590_05650</name>
</gene>
<evidence type="ECO:0000256" key="5">
    <source>
        <dbReference type="ARBA" id="ARBA00023098"/>
    </source>
</evidence>
<evidence type="ECO:0000256" key="2">
    <source>
        <dbReference type="ARBA" id="ARBA00022692"/>
    </source>
</evidence>
<dbReference type="InterPro" id="IPR051689">
    <property type="entry name" value="Sterol_desaturase/TMEM195"/>
</dbReference>
<keyword evidence="3 7" id="KW-1133">Transmembrane helix</keyword>
<comment type="subcellular location">
    <subcellularLocation>
        <location evidence="1">Endomembrane system</location>
        <topology evidence="1">Multi-pass membrane protein</topology>
    </subcellularLocation>
</comment>